<evidence type="ECO:0000259" key="3">
    <source>
        <dbReference type="SMART" id="SM00507"/>
    </source>
</evidence>
<dbReference type="OrthoDB" id="3261064at2"/>
<dbReference type="InterPro" id="IPR002711">
    <property type="entry name" value="HNH"/>
</dbReference>
<keyword evidence="4" id="KW-0378">Hydrolase</keyword>
<dbReference type="Pfam" id="PF01844">
    <property type="entry name" value="HNH"/>
    <property type="match status" value="1"/>
</dbReference>
<reference evidence="4 5" key="1">
    <citation type="submission" date="2018-07" db="EMBL/GenBank/DDBJ databases">
        <title>Microbacterium endoborsara sp. nov., a novel actinobacterium isolated from Borszczowia aralocaspica.</title>
        <authorList>
            <person name="An D."/>
        </authorList>
    </citation>
    <scope>NUCLEOTIDE SEQUENCE [LARGE SCALE GENOMIC DNA]</scope>
    <source>
        <strain evidence="4 5">C1.15228</strain>
    </source>
</reference>
<feature type="region of interest" description="Disordered" evidence="2">
    <location>
        <begin position="462"/>
        <end position="523"/>
    </location>
</feature>
<keyword evidence="4" id="KW-0255">Endonuclease</keyword>
<dbReference type="EMBL" id="QORO01000005">
    <property type="protein sequence ID" value="RCK57143.1"/>
    <property type="molecule type" value="Genomic_DNA"/>
</dbReference>
<comment type="similarity">
    <text evidence="1">Belongs to the Rv1128c/1148c/1588c/1702c/1945/3466 family.</text>
</comment>
<evidence type="ECO:0000313" key="5">
    <source>
        <dbReference type="Proteomes" id="UP000253508"/>
    </source>
</evidence>
<dbReference type="AlphaFoldDB" id="A0A367XU47"/>
<protein>
    <submittedName>
        <fullName evidence="4">HNH endonuclease</fullName>
    </submittedName>
</protein>
<name>A0A367XU47_9MICO</name>
<feature type="region of interest" description="Disordered" evidence="2">
    <location>
        <begin position="254"/>
        <end position="281"/>
    </location>
</feature>
<keyword evidence="4" id="KW-0540">Nuclease</keyword>
<dbReference type="Gene3D" id="1.10.30.50">
    <property type="match status" value="1"/>
</dbReference>
<dbReference type="GO" id="GO:0004519">
    <property type="term" value="F:endonuclease activity"/>
    <property type="evidence" value="ECO:0007669"/>
    <property type="project" value="UniProtKB-KW"/>
</dbReference>
<feature type="domain" description="HNH nuclease" evidence="3">
    <location>
        <begin position="389"/>
        <end position="441"/>
    </location>
</feature>
<evidence type="ECO:0000313" key="4">
    <source>
        <dbReference type="EMBL" id="RCK57143.1"/>
    </source>
</evidence>
<dbReference type="InterPro" id="IPR003615">
    <property type="entry name" value="HNH_nuc"/>
</dbReference>
<gene>
    <name evidence="4" type="ORF">DTO57_12620</name>
</gene>
<comment type="caution">
    <text evidence="4">The sequence shown here is derived from an EMBL/GenBank/DDBJ whole genome shotgun (WGS) entry which is preliminary data.</text>
</comment>
<dbReference type="InterPro" id="IPR003870">
    <property type="entry name" value="DUF222"/>
</dbReference>
<dbReference type="Pfam" id="PF02720">
    <property type="entry name" value="DUF222"/>
    <property type="match status" value="1"/>
</dbReference>
<organism evidence="4 5">
    <name type="scientific">Microbacterium sorbitolivorans</name>
    <dbReference type="NCBI Taxonomy" id="1867410"/>
    <lineage>
        <taxon>Bacteria</taxon>
        <taxon>Bacillati</taxon>
        <taxon>Actinomycetota</taxon>
        <taxon>Actinomycetes</taxon>
        <taxon>Micrococcales</taxon>
        <taxon>Microbacteriaceae</taxon>
        <taxon>Microbacterium</taxon>
    </lineage>
</organism>
<evidence type="ECO:0000256" key="2">
    <source>
        <dbReference type="SAM" id="MobiDB-lite"/>
    </source>
</evidence>
<dbReference type="SMART" id="SM00507">
    <property type="entry name" value="HNHc"/>
    <property type="match status" value="1"/>
</dbReference>
<dbReference type="Proteomes" id="UP000253508">
    <property type="component" value="Unassembled WGS sequence"/>
</dbReference>
<dbReference type="GO" id="GO:0003676">
    <property type="term" value="F:nucleic acid binding"/>
    <property type="evidence" value="ECO:0007669"/>
    <property type="project" value="InterPro"/>
</dbReference>
<accession>A0A367XU47</accession>
<dbReference type="GO" id="GO:0008270">
    <property type="term" value="F:zinc ion binding"/>
    <property type="evidence" value="ECO:0007669"/>
    <property type="project" value="InterPro"/>
</dbReference>
<dbReference type="CDD" id="cd00085">
    <property type="entry name" value="HNHc"/>
    <property type="match status" value="1"/>
</dbReference>
<proteinExistence type="inferred from homology"/>
<sequence>MNKDATLELDGLTAEERVIAGLLVDATTRFDAAIARFEALKATALSQLAAIAHAAGERSANPDGIDYARRAMAAEVAAATHTHPASAKHAMEDAELLTHDYPETHAALGEGTISAKHARVVVEAGSLLEPDARAAFDASTAPIAAEMTPGDLSRVAKKRAAEAAEMSPRERHALVRKRRYVSITDRDDGMSDLRIYGPSLELHAVYDRATKLAKVIKQDRTRVRDQYRRKVGHPVGAECDVEACRCRAMRAGGDGTPGAAQDGGTSSVGQQEDAPNPALTAATDHRTLDQVRTDVLVDILLGAEPTGHDLYAAGTDATLSNIQAEVQVTIPSTMILDPDDGAAWLDAGTLISPDTARHLAGAAPGWDRLFYRPDTGQVEQIDHYRPLAWQKRALIGRDLTCRFPGCTLPARKADIDHTHAFAEGGRTTMSNLACLCEAHHVMKHQSDWRMRQLDDGVIEWTSPTGRTYETEPPSRVFFREEPEPEPVPEYRDYWNDPPYPDADDPRGGNRTDVTPAPRDLGAT</sequence>
<evidence type="ECO:0000256" key="1">
    <source>
        <dbReference type="ARBA" id="ARBA00023450"/>
    </source>
</evidence>
<dbReference type="RefSeq" id="WP_114118581.1">
    <property type="nucleotide sequence ID" value="NZ_BMHU01000005.1"/>
</dbReference>
<keyword evidence="5" id="KW-1185">Reference proteome</keyword>